<evidence type="ECO:0000313" key="2">
    <source>
        <dbReference type="Proteomes" id="UP000828390"/>
    </source>
</evidence>
<gene>
    <name evidence="1" type="ORF">DPMN_167864</name>
</gene>
<evidence type="ECO:0000313" key="1">
    <source>
        <dbReference type="EMBL" id="KAH3789678.1"/>
    </source>
</evidence>
<dbReference type="AlphaFoldDB" id="A0A9D4IZ47"/>
<name>A0A9D4IZ47_DREPO</name>
<dbReference type="EMBL" id="JAIWYP010000008">
    <property type="protein sequence ID" value="KAH3789678.1"/>
    <property type="molecule type" value="Genomic_DNA"/>
</dbReference>
<reference evidence="1" key="2">
    <citation type="submission" date="2020-11" db="EMBL/GenBank/DDBJ databases">
        <authorList>
            <person name="McCartney M.A."/>
            <person name="Auch B."/>
            <person name="Kono T."/>
            <person name="Mallez S."/>
            <person name="Becker A."/>
            <person name="Gohl D.M."/>
            <person name="Silverstein K.A.T."/>
            <person name="Koren S."/>
            <person name="Bechman K.B."/>
            <person name="Herman A."/>
            <person name="Abrahante J.E."/>
            <person name="Garbe J."/>
        </authorList>
    </citation>
    <scope>NUCLEOTIDE SEQUENCE</scope>
    <source>
        <strain evidence="1">Duluth1</strain>
        <tissue evidence="1">Whole animal</tissue>
    </source>
</reference>
<reference evidence="1" key="1">
    <citation type="journal article" date="2019" name="bioRxiv">
        <title>The Genome of the Zebra Mussel, Dreissena polymorpha: A Resource for Invasive Species Research.</title>
        <authorList>
            <person name="McCartney M.A."/>
            <person name="Auch B."/>
            <person name="Kono T."/>
            <person name="Mallez S."/>
            <person name="Zhang Y."/>
            <person name="Obille A."/>
            <person name="Becker A."/>
            <person name="Abrahante J.E."/>
            <person name="Garbe J."/>
            <person name="Badalamenti J.P."/>
            <person name="Herman A."/>
            <person name="Mangelson H."/>
            <person name="Liachko I."/>
            <person name="Sullivan S."/>
            <person name="Sone E.D."/>
            <person name="Koren S."/>
            <person name="Silverstein K.A.T."/>
            <person name="Beckman K.B."/>
            <person name="Gohl D.M."/>
        </authorList>
    </citation>
    <scope>NUCLEOTIDE SEQUENCE</scope>
    <source>
        <strain evidence="1">Duluth1</strain>
        <tissue evidence="1">Whole animal</tissue>
    </source>
</reference>
<sequence length="67" mass="7051">MTAKLKSLPQTVPLLLQEVMSRIETDIGRELVATSLSLLVIARDGKKASFKGTCCTVGSGATLSALM</sequence>
<dbReference type="Proteomes" id="UP000828390">
    <property type="component" value="Unassembled WGS sequence"/>
</dbReference>
<proteinExistence type="predicted"/>
<comment type="caution">
    <text evidence="1">The sequence shown here is derived from an EMBL/GenBank/DDBJ whole genome shotgun (WGS) entry which is preliminary data.</text>
</comment>
<accession>A0A9D4IZ47</accession>
<keyword evidence="2" id="KW-1185">Reference proteome</keyword>
<protein>
    <submittedName>
        <fullName evidence="1">Uncharacterized protein</fullName>
    </submittedName>
</protein>
<organism evidence="1 2">
    <name type="scientific">Dreissena polymorpha</name>
    <name type="common">Zebra mussel</name>
    <name type="synonym">Mytilus polymorpha</name>
    <dbReference type="NCBI Taxonomy" id="45954"/>
    <lineage>
        <taxon>Eukaryota</taxon>
        <taxon>Metazoa</taxon>
        <taxon>Spiralia</taxon>
        <taxon>Lophotrochozoa</taxon>
        <taxon>Mollusca</taxon>
        <taxon>Bivalvia</taxon>
        <taxon>Autobranchia</taxon>
        <taxon>Heteroconchia</taxon>
        <taxon>Euheterodonta</taxon>
        <taxon>Imparidentia</taxon>
        <taxon>Neoheterodontei</taxon>
        <taxon>Myida</taxon>
        <taxon>Dreissenoidea</taxon>
        <taxon>Dreissenidae</taxon>
        <taxon>Dreissena</taxon>
    </lineage>
</organism>